<name>A0ABT2ZB46_9RHOB</name>
<proteinExistence type="predicted"/>
<dbReference type="RefSeq" id="WP_263733909.1">
    <property type="nucleotide sequence ID" value="NZ_JAOWKY010000001.1"/>
</dbReference>
<dbReference type="EMBL" id="JAOWKY010000001">
    <property type="protein sequence ID" value="MCV2868292.1"/>
    <property type="molecule type" value="Genomic_DNA"/>
</dbReference>
<reference evidence="1 2" key="1">
    <citation type="submission" date="2022-10" db="EMBL/GenBank/DDBJ databases">
        <title>Defluviimonas sp. nov., isolated from ocean surface water.</title>
        <authorList>
            <person name="He W."/>
            <person name="Wang L."/>
            <person name="Zhang D.-F."/>
        </authorList>
    </citation>
    <scope>NUCLEOTIDE SEQUENCE [LARGE SCALE GENOMIC DNA]</scope>
    <source>
        <strain evidence="1 2">WL0002</strain>
    </source>
</reference>
<evidence type="ECO:0000313" key="2">
    <source>
        <dbReference type="Proteomes" id="UP001652542"/>
    </source>
</evidence>
<dbReference type="Proteomes" id="UP001652542">
    <property type="component" value="Unassembled WGS sequence"/>
</dbReference>
<evidence type="ECO:0000313" key="1">
    <source>
        <dbReference type="EMBL" id="MCV2868292.1"/>
    </source>
</evidence>
<organism evidence="1 2">
    <name type="scientific">Albidovulum marisflavi</name>
    <dbReference type="NCBI Taxonomy" id="2984159"/>
    <lineage>
        <taxon>Bacteria</taxon>
        <taxon>Pseudomonadati</taxon>
        <taxon>Pseudomonadota</taxon>
        <taxon>Alphaproteobacteria</taxon>
        <taxon>Rhodobacterales</taxon>
        <taxon>Paracoccaceae</taxon>
        <taxon>Albidovulum</taxon>
    </lineage>
</organism>
<comment type="caution">
    <text evidence="1">The sequence shown here is derived from an EMBL/GenBank/DDBJ whole genome shotgun (WGS) entry which is preliminary data.</text>
</comment>
<protein>
    <submittedName>
        <fullName evidence="1">Uncharacterized protein</fullName>
    </submittedName>
</protein>
<sequence>MNDEKTTQENMDLGASNAGVDSVAKYQFAPIKGYPCMGRMGYLVVTKY</sequence>
<accession>A0ABT2ZB46</accession>
<keyword evidence="2" id="KW-1185">Reference proteome</keyword>
<gene>
    <name evidence="1" type="ORF">OEW28_06585</name>
</gene>